<dbReference type="SUPFAM" id="SSF53335">
    <property type="entry name" value="S-adenosyl-L-methionine-dependent methyltransferases"/>
    <property type="match status" value="1"/>
</dbReference>
<dbReference type="Pfam" id="PF13489">
    <property type="entry name" value="Methyltransf_23"/>
    <property type="match status" value="1"/>
</dbReference>
<dbReference type="CDD" id="cd02440">
    <property type="entry name" value="AdoMet_MTases"/>
    <property type="match status" value="1"/>
</dbReference>
<dbReference type="InterPro" id="IPR029063">
    <property type="entry name" value="SAM-dependent_MTases_sf"/>
</dbReference>
<dbReference type="PANTHER" id="PTHR43591">
    <property type="entry name" value="METHYLTRANSFERASE"/>
    <property type="match status" value="1"/>
</dbReference>
<proteinExistence type="predicted"/>
<comment type="caution">
    <text evidence="1">The sequence shown here is derived from an EMBL/GenBank/DDBJ whole genome shotgun (WGS) entry which is preliminary data.</text>
</comment>
<protein>
    <recommendedName>
        <fullName evidence="3">Methyltransferase domain-containing protein</fullName>
    </recommendedName>
</protein>
<keyword evidence="2" id="KW-1185">Reference proteome</keyword>
<dbReference type="AlphaFoldDB" id="A0A4S4LL52"/>
<accession>A0A4S4LL52</accession>
<evidence type="ECO:0000313" key="1">
    <source>
        <dbReference type="EMBL" id="THH12128.1"/>
    </source>
</evidence>
<sequence>MASIKVSSTPDGLKDLHGRGMNIHSDVYKLPVDTEEHDVSGFNVILRLTIQHRIWKLMFGGSGLYPLEVEEIVARLLVPESHNGGASNGPSVLDLGSGSGIWAAEMAMMYPHAKIIGLDLAEPKLDFVTADATKGLENYTESFEVVHCRCVAGHVVDRTELMRMISTVLKPGGLLLLADGNVHVYMPDGFPIPAADGAESSATAGSWLSRWLKEAVGRMLSSTIHPEKAGGDHLEWHLKNEPALEFLDKRVYFSPVRWHSPTDTAAVPNVQDERGQQMAQLVERNMHFFLMSSKPVLLSSEISNDVIEDWQRRATAEILEPPASFPMGIEYDVAKVTQPLAKRSIWVSGGSCKDT</sequence>
<gene>
    <name evidence="1" type="ORF">EW145_g198</name>
</gene>
<dbReference type="Gene3D" id="3.40.50.150">
    <property type="entry name" value="Vaccinia Virus protein VP39"/>
    <property type="match status" value="1"/>
</dbReference>
<dbReference type="Proteomes" id="UP000308199">
    <property type="component" value="Unassembled WGS sequence"/>
</dbReference>
<evidence type="ECO:0008006" key="3">
    <source>
        <dbReference type="Google" id="ProtNLM"/>
    </source>
</evidence>
<name>A0A4S4LL52_9AGAM</name>
<reference evidence="1 2" key="1">
    <citation type="submission" date="2019-02" db="EMBL/GenBank/DDBJ databases">
        <title>Genome sequencing of the rare red list fungi Phellinidium pouzarii.</title>
        <authorList>
            <person name="Buettner E."/>
            <person name="Kellner H."/>
        </authorList>
    </citation>
    <scope>NUCLEOTIDE SEQUENCE [LARGE SCALE GENOMIC DNA]</scope>
    <source>
        <strain evidence="1 2">DSM 108285</strain>
    </source>
</reference>
<dbReference type="GO" id="GO:0008168">
    <property type="term" value="F:methyltransferase activity"/>
    <property type="evidence" value="ECO:0007669"/>
    <property type="project" value="TreeGrafter"/>
</dbReference>
<evidence type="ECO:0000313" key="2">
    <source>
        <dbReference type="Proteomes" id="UP000308199"/>
    </source>
</evidence>
<dbReference type="OrthoDB" id="2013972at2759"/>
<organism evidence="1 2">
    <name type="scientific">Phellinidium pouzarii</name>
    <dbReference type="NCBI Taxonomy" id="167371"/>
    <lineage>
        <taxon>Eukaryota</taxon>
        <taxon>Fungi</taxon>
        <taxon>Dikarya</taxon>
        <taxon>Basidiomycota</taxon>
        <taxon>Agaricomycotina</taxon>
        <taxon>Agaricomycetes</taxon>
        <taxon>Hymenochaetales</taxon>
        <taxon>Hymenochaetaceae</taxon>
        <taxon>Phellinidium</taxon>
    </lineage>
</organism>
<dbReference type="EMBL" id="SGPK01000003">
    <property type="protein sequence ID" value="THH12128.1"/>
    <property type="molecule type" value="Genomic_DNA"/>
</dbReference>
<dbReference type="PANTHER" id="PTHR43591:SF24">
    <property type="entry name" value="2-METHOXY-6-POLYPRENYL-1,4-BENZOQUINOL METHYLASE, MITOCHONDRIAL"/>
    <property type="match status" value="1"/>
</dbReference>